<evidence type="ECO:0000256" key="3">
    <source>
        <dbReference type="SAM" id="MobiDB-lite"/>
    </source>
</evidence>
<feature type="region of interest" description="Disordered" evidence="3">
    <location>
        <begin position="755"/>
        <end position="819"/>
    </location>
</feature>
<dbReference type="Gene3D" id="6.20.250.40">
    <property type="match status" value="1"/>
</dbReference>
<feature type="compositionally biased region" description="Basic and acidic residues" evidence="3">
    <location>
        <begin position="651"/>
        <end position="690"/>
    </location>
</feature>
<protein>
    <recommendedName>
        <fullName evidence="4">SKICH domain-containing protein</fullName>
    </recommendedName>
</protein>
<dbReference type="Proteomes" id="UP001381693">
    <property type="component" value="Unassembled WGS sequence"/>
</dbReference>
<accession>A0AAN9A634</accession>
<evidence type="ECO:0000256" key="1">
    <source>
        <dbReference type="ARBA" id="ARBA00023054"/>
    </source>
</evidence>
<evidence type="ECO:0000313" key="5">
    <source>
        <dbReference type="EMBL" id="KAK7071167.1"/>
    </source>
</evidence>
<proteinExistence type="predicted"/>
<feature type="region of interest" description="Disordered" evidence="3">
    <location>
        <begin position="925"/>
        <end position="944"/>
    </location>
</feature>
<feature type="compositionally biased region" description="Pro residues" evidence="3">
    <location>
        <begin position="802"/>
        <end position="818"/>
    </location>
</feature>
<comment type="caution">
    <text evidence="5">The sequence shown here is derived from an EMBL/GenBank/DDBJ whole genome shotgun (WGS) entry which is preliminary data.</text>
</comment>
<dbReference type="InterPro" id="IPR041611">
    <property type="entry name" value="SKICH"/>
</dbReference>
<dbReference type="Pfam" id="PF17751">
    <property type="entry name" value="SKICH"/>
    <property type="match status" value="1"/>
</dbReference>
<keyword evidence="1 2" id="KW-0175">Coiled coil</keyword>
<feature type="compositionally biased region" description="Acidic residues" evidence="3">
    <location>
        <begin position="928"/>
        <end position="937"/>
    </location>
</feature>
<dbReference type="PANTHER" id="PTHR31915:SF6">
    <property type="entry name" value="SKICH DOMAIN-CONTAINING PROTEIN"/>
    <property type="match status" value="1"/>
</dbReference>
<dbReference type="AlphaFoldDB" id="A0AAN9A634"/>
<evidence type="ECO:0000313" key="6">
    <source>
        <dbReference type="Proteomes" id="UP001381693"/>
    </source>
</evidence>
<feature type="compositionally biased region" description="Polar residues" evidence="3">
    <location>
        <begin position="691"/>
        <end position="700"/>
    </location>
</feature>
<dbReference type="InterPro" id="IPR051002">
    <property type="entry name" value="UBA_autophagy_assoc_protein"/>
</dbReference>
<dbReference type="Gene3D" id="2.60.40.2840">
    <property type="match status" value="1"/>
</dbReference>
<feature type="coiled-coil region" evidence="2">
    <location>
        <begin position="411"/>
        <end position="525"/>
    </location>
</feature>
<reference evidence="5 6" key="1">
    <citation type="submission" date="2023-11" db="EMBL/GenBank/DDBJ databases">
        <title>Halocaridina rubra genome assembly.</title>
        <authorList>
            <person name="Smith C."/>
        </authorList>
    </citation>
    <scope>NUCLEOTIDE SEQUENCE [LARGE SCALE GENOMIC DNA]</scope>
    <source>
        <strain evidence="5">EP-1</strain>
        <tissue evidence="5">Whole</tissue>
    </source>
</reference>
<feature type="domain" description="SKICH" evidence="4">
    <location>
        <begin position="87"/>
        <end position="190"/>
    </location>
</feature>
<feature type="region of interest" description="Disordered" evidence="3">
    <location>
        <begin position="837"/>
        <end position="865"/>
    </location>
</feature>
<evidence type="ECO:0000256" key="2">
    <source>
        <dbReference type="SAM" id="Coils"/>
    </source>
</evidence>
<name>A0AAN9A634_HALRR</name>
<feature type="coiled-coil region" evidence="2">
    <location>
        <begin position="295"/>
        <end position="385"/>
    </location>
</feature>
<dbReference type="Gene3D" id="1.10.287.1490">
    <property type="match status" value="1"/>
</dbReference>
<organism evidence="5 6">
    <name type="scientific">Halocaridina rubra</name>
    <name type="common">Hawaiian red shrimp</name>
    <dbReference type="NCBI Taxonomy" id="373956"/>
    <lineage>
        <taxon>Eukaryota</taxon>
        <taxon>Metazoa</taxon>
        <taxon>Ecdysozoa</taxon>
        <taxon>Arthropoda</taxon>
        <taxon>Crustacea</taxon>
        <taxon>Multicrustacea</taxon>
        <taxon>Malacostraca</taxon>
        <taxon>Eumalacostraca</taxon>
        <taxon>Eucarida</taxon>
        <taxon>Decapoda</taxon>
        <taxon>Pleocyemata</taxon>
        <taxon>Caridea</taxon>
        <taxon>Atyoidea</taxon>
        <taxon>Atyidae</taxon>
        <taxon>Halocaridina</taxon>
    </lineage>
</organism>
<feature type="coiled-coil region" evidence="2">
    <location>
        <begin position="225"/>
        <end position="259"/>
    </location>
</feature>
<gene>
    <name evidence="5" type="ORF">SK128_009012</name>
</gene>
<dbReference type="PANTHER" id="PTHR31915">
    <property type="entry name" value="SKICH DOMAIN-CONTAINING PROTEIN"/>
    <property type="match status" value="1"/>
</dbReference>
<evidence type="ECO:0000259" key="4">
    <source>
        <dbReference type="Pfam" id="PF17751"/>
    </source>
</evidence>
<dbReference type="SUPFAM" id="SSF57997">
    <property type="entry name" value="Tropomyosin"/>
    <property type="match status" value="1"/>
</dbReference>
<keyword evidence="6" id="KW-1185">Reference proteome</keyword>
<dbReference type="EMBL" id="JAXCGZ010015126">
    <property type="protein sequence ID" value="KAK7071167.1"/>
    <property type="molecule type" value="Genomic_DNA"/>
</dbReference>
<sequence>MFVAGMNGVDINPIPFRIMSEPMTDEDKPKRDCDEVSVASDFSIIPESFVVQEDVSPSDRRMASSLGSCVSDHFQPSSSAEMSFGKVWFQNIQATYTADSDIAVSYVLTPSVSAKSSDRIALYRVGFGSPQDYLTYQWAPTPSKDHTSNQLPLTVVFKASSLPKYAGEFFQFCYVTHECQIVGVSTPFQLHPVGSLGANNVCDVDDGEDGMVVVCTKESVLHDNINRLKEDNAQLTLNLNSARSALEEKQRELDDRFQQLTMCQHHLQALETKMKKETSEKCELMGRVGQVVEEKGHLEDRVKTLEKNLDTSANQVETLGNQVKKLTEEQNAGTEEMLHLRKHREQLEHALQKCQGDLKSAEDKVQSLNCELDKTRAEREKAIQDLEFWTSSAAADKNEKNSLALKFSTVNEELICKLEELEKSKRLVSELEEALATAVVDMTTIKDNLKETEEKLAKAEEERSIHEERQNVVNQDNEQLKATIQQLKNKIKQLEDVQENEDSGREAAERIASDLSGRLQTAKAEYHTLALTNIRLVKKLKKLRQSVISEGESGKASSMSASVLSQGSSWLAVDEGGIDNEEDFDEAAAAVASVEVPPNMIQSYASILTSCSNCSHSTQQLSEAVHRKMEDIVRELSLQIQSLKSELKAREKEQETYSKEGSSLDRSQEKQSIKDEHQSSMENKVEEQHQQTESTQNIRQSLEAGDITNHPPQTEAGGETPGDDSSETQVLYSNSFLHAPRTAPVFLPERLSSPNLVQDSATGGVRPSSPSPTPSMLSQRGHSVPPVIVTSSPNGHSLVAPQPHPQSLPDIALPPPLLPETTTTARQAAVMSQFSNPQIQGGMGHESDDDDFHSTSDTDDNPSLTQYSSSRLYECPMCGLVFQAAALRLLEEHINSHLEHVCPVCSMAFQRNDNKRFEAHVQEHFKDEGDDNEDPLDDPSGPWGPAFRAARLLEID</sequence>
<feature type="region of interest" description="Disordered" evidence="3">
    <location>
        <begin position="651"/>
        <end position="728"/>
    </location>
</feature>